<keyword evidence="1" id="KW-0472">Membrane</keyword>
<dbReference type="Proteomes" id="UP000291822">
    <property type="component" value="Unassembled WGS sequence"/>
</dbReference>
<reference evidence="2 3" key="1">
    <citation type="submission" date="2019-02" db="EMBL/GenBank/DDBJ databases">
        <title>Dyella amyloliquefaciens sp. nov., isolated from forest soil.</title>
        <authorList>
            <person name="Gao Z.-H."/>
            <person name="Qiu L.-H."/>
        </authorList>
    </citation>
    <scope>NUCLEOTIDE SEQUENCE [LARGE SCALE GENOMIC DNA]</scope>
    <source>
        <strain evidence="2 3">KACC 12747</strain>
    </source>
</reference>
<accession>A0A4R0YUP0</accession>
<proteinExistence type="predicted"/>
<protein>
    <submittedName>
        <fullName evidence="2">Uncharacterized protein</fullName>
    </submittedName>
</protein>
<feature type="transmembrane region" description="Helical" evidence="1">
    <location>
        <begin position="6"/>
        <end position="27"/>
    </location>
</feature>
<comment type="caution">
    <text evidence="2">The sequence shown here is derived from an EMBL/GenBank/DDBJ whole genome shotgun (WGS) entry which is preliminary data.</text>
</comment>
<dbReference type="RefSeq" id="WP_131151039.1">
    <property type="nucleotide sequence ID" value="NZ_SJTG01000001.1"/>
</dbReference>
<name>A0A4R0YUP0_9GAMM</name>
<organism evidence="2 3">
    <name type="scientific">Dyella soli</name>
    <dbReference type="NCBI Taxonomy" id="522319"/>
    <lineage>
        <taxon>Bacteria</taxon>
        <taxon>Pseudomonadati</taxon>
        <taxon>Pseudomonadota</taxon>
        <taxon>Gammaproteobacteria</taxon>
        <taxon>Lysobacterales</taxon>
        <taxon>Rhodanobacteraceae</taxon>
        <taxon>Dyella</taxon>
    </lineage>
</organism>
<evidence type="ECO:0000313" key="3">
    <source>
        <dbReference type="Proteomes" id="UP000291822"/>
    </source>
</evidence>
<dbReference type="EMBL" id="SJTG01000001">
    <property type="protein sequence ID" value="TCI12181.1"/>
    <property type="molecule type" value="Genomic_DNA"/>
</dbReference>
<evidence type="ECO:0000313" key="2">
    <source>
        <dbReference type="EMBL" id="TCI12181.1"/>
    </source>
</evidence>
<keyword evidence="3" id="KW-1185">Reference proteome</keyword>
<keyword evidence="1" id="KW-0812">Transmembrane</keyword>
<sequence length="113" mass="12950">MTLNEWLAALMFGLFFIIVAMTLTYFFKLHQLSNRLGSESPETMRQIQRDSVMKMSNLRVAYKVMIEPVHAASRATLSADTLRAVHSTKRLLYVTASLFMIQLFVGLYLSLDK</sequence>
<keyword evidence="1" id="KW-1133">Transmembrane helix</keyword>
<gene>
    <name evidence="2" type="ORF">EZM97_02125</name>
</gene>
<feature type="transmembrane region" description="Helical" evidence="1">
    <location>
        <begin position="91"/>
        <end position="111"/>
    </location>
</feature>
<evidence type="ECO:0000256" key="1">
    <source>
        <dbReference type="SAM" id="Phobius"/>
    </source>
</evidence>
<dbReference type="AlphaFoldDB" id="A0A4R0YUP0"/>